<reference evidence="8" key="1">
    <citation type="submission" date="2009-09" db="EMBL/GenBank/DDBJ databases">
        <title>The complete genome of Nakamurella multipartita DSM 44233.</title>
        <authorList>
            <consortium name="US DOE Joint Genome Institute (JGI-PGF)"/>
            <person name="Lucas S."/>
            <person name="Copeland A."/>
            <person name="Lapidus A."/>
            <person name="Glavina del Rio T."/>
            <person name="Dalin E."/>
            <person name="Tice H."/>
            <person name="Bruce D."/>
            <person name="Goodwin L."/>
            <person name="Pitluck S."/>
            <person name="Kyrpides N."/>
            <person name="Mavromatis K."/>
            <person name="Ivanova N."/>
            <person name="Ovchinnikova G."/>
            <person name="Sims D."/>
            <person name="Meincke L."/>
            <person name="Brettin T."/>
            <person name="Detter J.C."/>
            <person name="Han C."/>
            <person name="Larimer F."/>
            <person name="Land M."/>
            <person name="Hauser L."/>
            <person name="Markowitz V."/>
            <person name="Cheng J.-F."/>
            <person name="Hugenholtz P."/>
            <person name="Woyke T."/>
            <person name="Wu D."/>
            <person name="Klenk H.-P."/>
            <person name="Eisen J.A."/>
        </authorList>
    </citation>
    <scope>NUCLEOTIDE SEQUENCE [LARGE SCALE GENOMIC DNA]</scope>
    <source>
        <strain evidence="8">ATCC 700099 / DSM 44233 / CIP 104796 / JCM 9543 / NBRC 105858 / Y-104</strain>
    </source>
</reference>
<dbReference type="AlphaFoldDB" id="C8X7J1"/>
<feature type="domain" description="HTH tetR-type" evidence="6">
    <location>
        <begin position="11"/>
        <end position="71"/>
    </location>
</feature>
<dbReference type="PROSITE" id="PS50977">
    <property type="entry name" value="HTH_TETR_2"/>
    <property type="match status" value="1"/>
</dbReference>
<protein>
    <submittedName>
        <fullName evidence="7">Transcriptional regulator, TetR family</fullName>
    </submittedName>
</protein>
<dbReference type="PROSITE" id="PS01081">
    <property type="entry name" value="HTH_TETR_1"/>
    <property type="match status" value="1"/>
</dbReference>
<dbReference type="InterPro" id="IPR001647">
    <property type="entry name" value="HTH_TetR"/>
</dbReference>
<dbReference type="HOGENOM" id="CLU_069356_45_3_11"/>
<dbReference type="InterPro" id="IPR009057">
    <property type="entry name" value="Homeodomain-like_sf"/>
</dbReference>
<dbReference type="InterPro" id="IPR050109">
    <property type="entry name" value="HTH-type_TetR-like_transc_reg"/>
</dbReference>
<evidence type="ECO:0000256" key="5">
    <source>
        <dbReference type="PROSITE-ProRule" id="PRU00335"/>
    </source>
</evidence>
<keyword evidence="8" id="KW-1185">Reference proteome</keyword>
<evidence type="ECO:0000313" key="7">
    <source>
        <dbReference type="EMBL" id="ACV78944.1"/>
    </source>
</evidence>
<gene>
    <name evidence="7" type="ordered locus">Namu_2592</name>
</gene>
<feature type="DNA-binding region" description="H-T-H motif" evidence="5">
    <location>
        <begin position="34"/>
        <end position="53"/>
    </location>
</feature>
<accession>C8X7J1</accession>
<evidence type="ECO:0000256" key="3">
    <source>
        <dbReference type="ARBA" id="ARBA00023125"/>
    </source>
</evidence>
<sequence length="205" mass="22503">MVRPRFAKLPAEQQQAIVRAARDEFAGRGFHDASLNRVIEAAGISKGSMYYYFDGKEDLYAYIVRTELEQLFVHLGPFHVPDDKTADGYWSTLEDYYLRLMAALTATPELAAMIRGLLAASTTPVLAQAQADLTQAVLPWLEQAVANGQRAGAIRTDVPSDLLISVVMGMGQAMDVWLMTSKPAEDELPRLVSVLIGMMRGAAQP</sequence>
<dbReference type="KEGG" id="nml:Namu_2592"/>
<dbReference type="PRINTS" id="PR00455">
    <property type="entry name" value="HTHTETR"/>
</dbReference>
<dbReference type="GO" id="GO:0003700">
    <property type="term" value="F:DNA-binding transcription factor activity"/>
    <property type="evidence" value="ECO:0007669"/>
    <property type="project" value="TreeGrafter"/>
</dbReference>
<dbReference type="Proteomes" id="UP000002218">
    <property type="component" value="Chromosome"/>
</dbReference>
<dbReference type="STRING" id="479431.Namu_2592"/>
<proteinExistence type="predicted"/>
<reference evidence="7 8" key="2">
    <citation type="journal article" date="2010" name="Stand. Genomic Sci.">
        <title>Complete genome sequence of Nakamurella multipartita type strain (Y-104).</title>
        <authorList>
            <person name="Tice H."/>
            <person name="Mayilraj S."/>
            <person name="Sims D."/>
            <person name="Lapidus A."/>
            <person name="Nolan M."/>
            <person name="Lucas S."/>
            <person name="Glavina Del Rio T."/>
            <person name="Copeland A."/>
            <person name="Cheng J.F."/>
            <person name="Meincke L."/>
            <person name="Bruce D."/>
            <person name="Goodwin L."/>
            <person name="Pitluck S."/>
            <person name="Ivanova N."/>
            <person name="Mavromatis K."/>
            <person name="Ovchinnikova G."/>
            <person name="Pati A."/>
            <person name="Chen A."/>
            <person name="Palaniappan K."/>
            <person name="Land M."/>
            <person name="Hauser L."/>
            <person name="Chang Y.J."/>
            <person name="Jeffries C.D."/>
            <person name="Detter J.C."/>
            <person name="Brettin T."/>
            <person name="Rohde M."/>
            <person name="Goker M."/>
            <person name="Bristow J."/>
            <person name="Eisen J.A."/>
            <person name="Markowitz V."/>
            <person name="Hugenholtz P."/>
            <person name="Kyrpides N.C."/>
            <person name="Klenk H.P."/>
            <person name="Chen F."/>
        </authorList>
    </citation>
    <scope>NUCLEOTIDE SEQUENCE [LARGE SCALE GENOMIC DNA]</scope>
    <source>
        <strain evidence="8">ATCC 700099 / DSM 44233 / CIP 104796 / JCM 9543 / NBRC 105858 / Y-104</strain>
    </source>
</reference>
<evidence type="ECO:0000259" key="6">
    <source>
        <dbReference type="PROSITE" id="PS50977"/>
    </source>
</evidence>
<dbReference type="SUPFAM" id="SSF46689">
    <property type="entry name" value="Homeodomain-like"/>
    <property type="match status" value="1"/>
</dbReference>
<keyword evidence="4" id="KW-0804">Transcription</keyword>
<evidence type="ECO:0000313" key="8">
    <source>
        <dbReference type="Proteomes" id="UP000002218"/>
    </source>
</evidence>
<dbReference type="Pfam" id="PF00440">
    <property type="entry name" value="TetR_N"/>
    <property type="match status" value="1"/>
</dbReference>
<dbReference type="GO" id="GO:0000976">
    <property type="term" value="F:transcription cis-regulatory region binding"/>
    <property type="evidence" value="ECO:0007669"/>
    <property type="project" value="TreeGrafter"/>
</dbReference>
<dbReference type="InterPro" id="IPR023772">
    <property type="entry name" value="DNA-bd_HTH_TetR-type_CS"/>
</dbReference>
<evidence type="ECO:0000256" key="4">
    <source>
        <dbReference type="ARBA" id="ARBA00023163"/>
    </source>
</evidence>
<dbReference type="PANTHER" id="PTHR30055:SF175">
    <property type="entry name" value="HTH-TYPE TRANSCRIPTIONAL REPRESSOR KSTR2"/>
    <property type="match status" value="1"/>
</dbReference>
<dbReference type="OrthoDB" id="5112469at2"/>
<dbReference type="PANTHER" id="PTHR30055">
    <property type="entry name" value="HTH-TYPE TRANSCRIPTIONAL REGULATOR RUTR"/>
    <property type="match status" value="1"/>
</dbReference>
<dbReference type="eggNOG" id="COG1309">
    <property type="taxonomic scope" value="Bacteria"/>
</dbReference>
<organism evidence="7 8">
    <name type="scientific">Nakamurella multipartita (strain ATCC 700099 / DSM 44233 / CIP 104796 / JCM 9543 / NBRC 105858 / Y-104)</name>
    <name type="common">Microsphaera multipartita</name>
    <dbReference type="NCBI Taxonomy" id="479431"/>
    <lineage>
        <taxon>Bacteria</taxon>
        <taxon>Bacillati</taxon>
        <taxon>Actinomycetota</taxon>
        <taxon>Actinomycetes</taxon>
        <taxon>Nakamurellales</taxon>
        <taxon>Nakamurellaceae</taxon>
        <taxon>Nakamurella</taxon>
    </lineage>
</organism>
<keyword evidence="2" id="KW-0805">Transcription regulation</keyword>
<dbReference type="InParanoid" id="C8X7J1"/>
<dbReference type="SUPFAM" id="SSF48498">
    <property type="entry name" value="Tetracyclin repressor-like, C-terminal domain"/>
    <property type="match status" value="1"/>
</dbReference>
<name>C8X7J1_NAKMY</name>
<evidence type="ECO:0000256" key="2">
    <source>
        <dbReference type="ARBA" id="ARBA00023015"/>
    </source>
</evidence>
<dbReference type="EMBL" id="CP001737">
    <property type="protein sequence ID" value="ACV78944.1"/>
    <property type="molecule type" value="Genomic_DNA"/>
</dbReference>
<dbReference type="InterPro" id="IPR036271">
    <property type="entry name" value="Tet_transcr_reg_TetR-rel_C_sf"/>
</dbReference>
<dbReference type="RefSeq" id="WP_015747825.1">
    <property type="nucleotide sequence ID" value="NC_013235.1"/>
</dbReference>
<keyword evidence="1" id="KW-0678">Repressor</keyword>
<evidence type="ECO:0000256" key="1">
    <source>
        <dbReference type="ARBA" id="ARBA00022491"/>
    </source>
</evidence>
<keyword evidence="3 5" id="KW-0238">DNA-binding</keyword>
<dbReference type="Gene3D" id="1.10.357.10">
    <property type="entry name" value="Tetracycline Repressor, domain 2"/>
    <property type="match status" value="1"/>
</dbReference>